<dbReference type="Pfam" id="PF23608">
    <property type="entry name" value="Ig_ILCR1"/>
    <property type="match status" value="1"/>
</dbReference>
<evidence type="ECO:0000256" key="6">
    <source>
        <dbReference type="ARBA" id="ARBA00023170"/>
    </source>
</evidence>
<protein>
    <submittedName>
        <fullName evidence="10">SEFIR domain protein</fullName>
    </submittedName>
</protein>
<sequence>MEFDAVTHEIDKVRLLDETGIELLRHAVIKAKDMRKEIIDGKTVYFGEYNFTGLEYGVDYIPSVIPVEMSSDGRCLCPTSEQHGACSCIAADWKRVRLQRIEKANPVINSTTPVIIRSRDESRYCHDCPQHEAAVIALAELLRDSFQMDVHLDVWDLDIIERNLCDYVNSSIMKADKIIVINSVGSYYRLRARYLGEETIERVQKSPLDDLFLSQIDLVLQHANVISARFNYTPPAFTLFALSPLLQFMIPENLGFFIASLNESQLRNDPRLVGFDPQLANLHTAIATMTELIENEPKWFETTHYRVKRMTSRPKTPINASDRMSSQSAFVDRPFTNEPLIIHTRRSDVMNSSENNVVVAVRPLDDDVRPLLQESNELEFNEKQNDNVSPYSTFHSDIFVDKVPSKIQVNGNSSLSVRTHYDILQDDEVANEPIGRENDTTTDNDSGMVSDLTSGQLSV</sequence>
<evidence type="ECO:0000256" key="2">
    <source>
        <dbReference type="ARBA" id="ARBA00022692"/>
    </source>
</evidence>
<feature type="compositionally biased region" description="Polar residues" evidence="8">
    <location>
        <begin position="441"/>
        <end position="459"/>
    </location>
</feature>
<feature type="domain" description="SEFIR" evidence="9">
    <location>
        <begin position="117"/>
        <end position="259"/>
    </location>
</feature>
<keyword evidence="7" id="KW-0325">Glycoprotein</keyword>
<keyword evidence="3" id="KW-0732">Signal</keyword>
<dbReference type="InterPro" id="IPR039465">
    <property type="entry name" value="IL-17_rcpt-like"/>
</dbReference>
<dbReference type="GO" id="GO:0030368">
    <property type="term" value="F:interleukin-17 receptor activity"/>
    <property type="evidence" value="ECO:0007669"/>
    <property type="project" value="InterPro"/>
</dbReference>
<evidence type="ECO:0000256" key="8">
    <source>
        <dbReference type="SAM" id="MobiDB-lite"/>
    </source>
</evidence>
<dbReference type="OrthoDB" id="5915222at2759"/>
<keyword evidence="2" id="KW-0812">Transmembrane</keyword>
<reference evidence="10 11" key="1">
    <citation type="submission" date="2013-11" db="EMBL/GenBank/DDBJ databases">
        <title>Draft genome of the bovine lungworm Dictyocaulus viviparus.</title>
        <authorList>
            <person name="Mitreva M."/>
        </authorList>
    </citation>
    <scope>NUCLEOTIDE SEQUENCE [LARGE SCALE GENOMIC DNA]</scope>
    <source>
        <strain evidence="10 11">HannoverDv2000</strain>
    </source>
</reference>
<evidence type="ECO:0000256" key="5">
    <source>
        <dbReference type="ARBA" id="ARBA00023136"/>
    </source>
</evidence>
<dbReference type="GO" id="GO:0016020">
    <property type="term" value="C:membrane"/>
    <property type="evidence" value="ECO:0007669"/>
    <property type="project" value="UniProtKB-SubCell"/>
</dbReference>
<accession>A0A0D8XNE4</accession>
<dbReference type="PANTHER" id="PTHR15583:SF20">
    <property type="entry name" value="INTERLEUKIN CYTOKINE RECEPTOR-RELATED PROTEIN 1"/>
    <property type="match status" value="1"/>
</dbReference>
<dbReference type="STRING" id="29172.A0A0D8XNE4"/>
<evidence type="ECO:0000256" key="7">
    <source>
        <dbReference type="ARBA" id="ARBA00023180"/>
    </source>
</evidence>
<keyword evidence="4" id="KW-1133">Transmembrane helix</keyword>
<comment type="subcellular location">
    <subcellularLocation>
        <location evidence="1">Membrane</location>
        <topology evidence="1">Single-pass type I membrane protein</topology>
    </subcellularLocation>
</comment>
<feature type="region of interest" description="Disordered" evidence="8">
    <location>
        <begin position="426"/>
        <end position="459"/>
    </location>
</feature>
<dbReference type="PROSITE" id="PS51534">
    <property type="entry name" value="SEFIR"/>
    <property type="match status" value="1"/>
</dbReference>
<keyword evidence="5" id="KW-0472">Membrane</keyword>
<dbReference type="InterPro" id="IPR057066">
    <property type="entry name" value="Ig_ILCR1"/>
</dbReference>
<evidence type="ECO:0000259" key="9">
    <source>
        <dbReference type="PROSITE" id="PS51534"/>
    </source>
</evidence>
<proteinExistence type="predicted"/>
<gene>
    <name evidence="10" type="ORF">DICVIV_08651</name>
</gene>
<keyword evidence="6" id="KW-0675">Receptor</keyword>
<dbReference type="InterPro" id="IPR013568">
    <property type="entry name" value="SEFIR_dom"/>
</dbReference>
<dbReference type="Pfam" id="PF08357">
    <property type="entry name" value="SEFIR"/>
    <property type="match status" value="1"/>
</dbReference>
<evidence type="ECO:0000256" key="3">
    <source>
        <dbReference type="ARBA" id="ARBA00022729"/>
    </source>
</evidence>
<name>A0A0D8XNE4_DICVI</name>
<evidence type="ECO:0000256" key="1">
    <source>
        <dbReference type="ARBA" id="ARBA00004479"/>
    </source>
</evidence>
<keyword evidence="11" id="KW-1185">Reference proteome</keyword>
<evidence type="ECO:0000313" key="11">
    <source>
        <dbReference type="Proteomes" id="UP000053766"/>
    </source>
</evidence>
<organism evidence="10 11">
    <name type="scientific">Dictyocaulus viviparus</name>
    <name type="common">Bovine lungworm</name>
    <dbReference type="NCBI Taxonomy" id="29172"/>
    <lineage>
        <taxon>Eukaryota</taxon>
        <taxon>Metazoa</taxon>
        <taxon>Ecdysozoa</taxon>
        <taxon>Nematoda</taxon>
        <taxon>Chromadorea</taxon>
        <taxon>Rhabditida</taxon>
        <taxon>Rhabditina</taxon>
        <taxon>Rhabditomorpha</taxon>
        <taxon>Strongyloidea</taxon>
        <taxon>Metastrongylidae</taxon>
        <taxon>Dictyocaulus</taxon>
    </lineage>
</organism>
<dbReference type="AlphaFoldDB" id="A0A0D8XNE4"/>
<reference evidence="11" key="2">
    <citation type="journal article" date="2016" name="Sci. Rep.">
        <title>Dictyocaulus viviparus genome, variome and transcriptome elucidate lungworm biology and support future intervention.</title>
        <authorList>
            <person name="McNulty S.N."/>
            <person name="Strube C."/>
            <person name="Rosa B.A."/>
            <person name="Martin J.C."/>
            <person name="Tyagi R."/>
            <person name="Choi Y.J."/>
            <person name="Wang Q."/>
            <person name="Hallsworth Pepin K."/>
            <person name="Zhang X."/>
            <person name="Ozersky P."/>
            <person name="Wilson R.K."/>
            <person name="Sternberg P.W."/>
            <person name="Gasser R.B."/>
            <person name="Mitreva M."/>
        </authorList>
    </citation>
    <scope>NUCLEOTIDE SEQUENCE [LARGE SCALE GENOMIC DNA]</scope>
    <source>
        <strain evidence="11">HannoverDv2000</strain>
    </source>
</reference>
<evidence type="ECO:0000313" key="10">
    <source>
        <dbReference type="EMBL" id="KJH45304.1"/>
    </source>
</evidence>
<dbReference type="EMBL" id="KN716415">
    <property type="protein sequence ID" value="KJH45304.1"/>
    <property type="molecule type" value="Genomic_DNA"/>
</dbReference>
<evidence type="ECO:0000256" key="4">
    <source>
        <dbReference type="ARBA" id="ARBA00022989"/>
    </source>
</evidence>
<dbReference type="Gene3D" id="3.40.50.11530">
    <property type="match status" value="1"/>
</dbReference>
<dbReference type="Proteomes" id="UP000053766">
    <property type="component" value="Unassembled WGS sequence"/>
</dbReference>
<dbReference type="PANTHER" id="PTHR15583">
    <property type="entry name" value="INTERLEUKIN-17 RECEPTOR"/>
    <property type="match status" value="1"/>
</dbReference>